<dbReference type="GO" id="GO:0008270">
    <property type="term" value="F:zinc ion binding"/>
    <property type="evidence" value="ECO:0007669"/>
    <property type="project" value="UniProtKB-KW"/>
</dbReference>
<dbReference type="GO" id="GO:0016567">
    <property type="term" value="P:protein ubiquitination"/>
    <property type="evidence" value="ECO:0007669"/>
    <property type="project" value="TreeGrafter"/>
</dbReference>
<evidence type="ECO:0000256" key="2">
    <source>
        <dbReference type="ARBA" id="ARBA00022771"/>
    </source>
</evidence>
<proteinExistence type="predicted"/>
<keyword evidence="7" id="KW-0732">Signal</keyword>
<organism evidence="9 10">
    <name type="scientific">Chrysophaeum taylorii</name>
    <dbReference type="NCBI Taxonomy" id="2483200"/>
    <lineage>
        <taxon>Eukaryota</taxon>
        <taxon>Sar</taxon>
        <taxon>Stramenopiles</taxon>
        <taxon>Ochrophyta</taxon>
        <taxon>Pelagophyceae</taxon>
        <taxon>Pelagomonadales</taxon>
        <taxon>Pelagomonadaceae</taxon>
        <taxon>Chrysophaeum</taxon>
    </lineage>
</organism>
<feature type="chain" id="PRO_5042188433" description="RING-type domain-containing protein" evidence="7">
    <location>
        <begin position="21"/>
        <end position="175"/>
    </location>
</feature>
<keyword evidence="1" id="KW-0479">Metal-binding</keyword>
<dbReference type="PANTHER" id="PTHR45969:SF69">
    <property type="entry name" value="FINGER DOMAIN PROTEIN, PUTATIVE (AFU_ORTHOLOGUE AFUA_3G12190)-RELATED"/>
    <property type="match status" value="1"/>
</dbReference>
<dbReference type="GO" id="GO:0061630">
    <property type="term" value="F:ubiquitin protein ligase activity"/>
    <property type="evidence" value="ECO:0007669"/>
    <property type="project" value="TreeGrafter"/>
</dbReference>
<dbReference type="SUPFAM" id="SSF57850">
    <property type="entry name" value="RING/U-box"/>
    <property type="match status" value="1"/>
</dbReference>
<keyword evidence="6" id="KW-1133">Transmembrane helix</keyword>
<evidence type="ECO:0000256" key="5">
    <source>
        <dbReference type="SAM" id="MobiDB-lite"/>
    </source>
</evidence>
<dbReference type="InterPro" id="IPR001841">
    <property type="entry name" value="Znf_RING"/>
</dbReference>
<dbReference type="SMART" id="SM00744">
    <property type="entry name" value="RINGv"/>
    <property type="match status" value="1"/>
</dbReference>
<dbReference type="Proteomes" id="UP001230188">
    <property type="component" value="Unassembled WGS sequence"/>
</dbReference>
<feature type="signal peptide" evidence="7">
    <location>
        <begin position="1"/>
        <end position="20"/>
    </location>
</feature>
<keyword evidence="6" id="KW-0812">Transmembrane</keyword>
<evidence type="ECO:0000256" key="6">
    <source>
        <dbReference type="SAM" id="Phobius"/>
    </source>
</evidence>
<accession>A0AAD7UBY5</accession>
<protein>
    <recommendedName>
        <fullName evidence="8">RING-type domain-containing protein</fullName>
    </recommendedName>
</protein>
<comment type="caution">
    <text evidence="9">The sequence shown here is derived from an EMBL/GenBank/DDBJ whole genome shotgun (WGS) entry which is preliminary data.</text>
</comment>
<dbReference type="PROSITE" id="PS50089">
    <property type="entry name" value="ZF_RING_2"/>
    <property type="match status" value="1"/>
</dbReference>
<dbReference type="EMBL" id="JAQMWT010000466">
    <property type="protein sequence ID" value="KAJ8600923.1"/>
    <property type="molecule type" value="Genomic_DNA"/>
</dbReference>
<gene>
    <name evidence="9" type="ORF">CTAYLR_005079</name>
</gene>
<evidence type="ECO:0000256" key="7">
    <source>
        <dbReference type="SAM" id="SignalP"/>
    </source>
</evidence>
<evidence type="ECO:0000313" key="9">
    <source>
        <dbReference type="EMBL" id="KAJ8600923.1"/>
    </source>
</evidence>
<evidence type="ECO:0000256" key="4">
    <source>
        <dbReference type="PROSITE-ProRule" id="PRU00175"/>
    </source>
</evidence>
<keyword evidence="3" id="KW-0862">Zinc</keyword>
<evidence type="ECO:0000313" key="10">
    <source>
        <dbReference type="Proteomes" id="UP001230188"/>
    </source>
</evidence>
<dbReference type="Pfam" id="PF13639">
    <property type="entry name" value="zf-RING_2"/>
    <property type="match status" value="1"/>
</dbReference>
<dbReference type="CDD" id="cd16448">
    <property type="entry name" value="RING-H2"/>
    <property type="match status" value="1"/>
</dbReference>
<dbReference type="InterPro" id="IPR011016">
    <property type="entry name" value="Znf_RING-CH"/>
</dbReference>
<sequence>MIRLVVVVATAVAAAQDCCADDDDDEGIRRLELKGPSVSRQGHGTRRDDDCPCATRQQSKKNVSRTLVYSAVVVCIVAIATTAVVLARATLQYRRRGDPISENPDVEMAKGSLVSERPDAADAVCAICLDVLSGQVTRPPNCRHLFHAKCIKRWLETDATRALTCPTCAASMLPA</sequence>
<dbReference type="AlphaFoldDB" id="A0AAD7UBY5"/>
<keyword evidence="2 4" id="KW-0863">Zinc-finger</keyword>
<dbReference type="SMART" id="SM00184">
    <property type="entry name" value="RING"/>
    <property type="match status" value="1"/>
</dbReference>
<name>A0AAD7UBY5_9STRA</name>
<evidence type="ECO:0000256" key="3">
    <source>
        <dbReference type="ARBA" id="ARBA00022833"/>
    </source>
</evidence>
<feature type="domain" description="RING-type" evidence="8">
    <location>
        <begin position="125"/>
        <end position="168"/>
    </location>
</feature>
<evidence type="ECO:0000256" key="1">
    <source>
        <dbReference type="ARBA" id="ARBA00022723"/>
    </source>
</evidence>
<dbReference type="PANTHER" id="PTHR45969">
    <property type="entry name" value="RING ZINC FINGER PROTEIN-RELATED"/>
    <property type="match status" value="1"/>
</dbReference>
<reference evidence="9" key="1">
    <citation type="submission" date="2023-01" db="EMBL/GenBank/DDBJ databases">
        <title>Metagenome sequencing of chrysophaentin producing Chrysophaeum taylorii.</title>
        <authorList>
            <person name="Davison J."/>
            <person name="Bewley C."/>
        </authorList>
    </citation>
    <scope>NUCLEOTIDE SEQUENCE</scope>
    <source>
        <strain evidence="9">NIES-1699</strain>
    </source>
</reference>
<evidence type="ECO:0000259" key="8">
    <source>
        <dbReference type="PROSITE" id="PS50089"/>
    </source>
</evidence>
<feature type="transmembrane region" description="Helical" evidence="6">
    <location>
        <begin position="67"/>
        <end position="87"/>
    </location>
</feature>
<keyword evidence="6" id="KW-0472">Membrane</keyword>
<dbReference type="InterPro" id="IPR013083">
    <property type="entry name" value="Znf_RING/FYVE/PHD"/>
</dbReference>
<keyword evidence="10" id="KW-1185">Reference proteome</keyword>
<feature type="region of interest" description="Disordered" evidence="5">
    <location>
        <begin position="34"/>
        <end position="54"/>
    </location>
</feature>
<dbReference type="Gene3D" id="3.30.40.10">
    <property type="entry name" value="Zinc/RING finger domain, C3HC4 (zinc finger)"/>
    <property type="match status" value="1"/>
</dbReference>